<dbReference type="PROSITE" id="PS51840">
    <property type="entry name" value="C2_NT"/>
    <property type="match status" value="1"/>
</dbReference>
<evidence type="ECO:0000313" key="3">
    <source>
        <dbReference type="Proteomes" id="UP000743370"/>
    </source>
</evidence>
<dbReference type="Pfam" id="PF10358">
    <property type="entry name" value="NT-C2"/>
    <property type="match status" value="1"/>
</dbReference>
<dbReference type="Proteomes" id="UP000743370">
    <property type="component" value="Unassembled WGS sequence"/>
</dbReference>
<organism evidence="2 3">
    <name type="scientific">Phaseolus angularis</name>
    <name type="common">Azuki bean</name>
    <name type="synonym">Vigna angularis</name>
    <dbReference type="NCBI Taxonomy" id="3914"/>
    <lineage>
        <taxon>Eukaryota</taxon>
        <taxon>Viridiplantae</taxon>
        <taxon>Streptophyta</taxon>
        <taxon>Embryophyta</taxon>
        <taxon>Tracheophyta</taxon>
        <taxon>Spermatophyta</taxon>
        <taxon>Magnoliopsida</taxon>
        <taxon>eudicotyledons</taxon>
        <taxon>Gunneridae</taxon>
        <taxon>Pentapetalae</taxon>
        <taxon>rosids</taxon>
        <taxon>fabids</taxon>
        <taxon>Fabales</taxon>
        <taxon>Fabaceae</taxon>
        <taxon>Papilionoideae</taxon>
        <taxon>50 kb inversion clade</taxon>
        <taxon>NPAAA clade</taxon>
        <taxon>indigoferoid/millettioid clade</taxon>
        <taxon>Phaseoleae</taxon>
        <taxon>Vigna</taxon>
    </lineage>
</organism>
<dbReference type="EMBL" id="JABFOF010000002">
    <property type="protein sequence ID" value="KAG2404007.1"/>
    <property type="molecule type" value="Genomic_DNA"/>
</dbReference>
<proteinExistence type="predicted"/>
<reference evidence="2 3" key="1">
    <citation type="submission" date="2020-05" db="EMBL/GenBank/DDBJ databases">
        <title>Vigna angularis (adzuki bean) Var. LongXiaoDou No. 4 denovo assembly.</title>
        <authorList>
            <person name="Xiang H."/>
        </authorList>
    </citation>
    <scope>NUCLEOTIDE SEQUENCE [LARGE SCALE GENOMIC DNA]</scope>
    <source>
        <tissue evidence="2">Leaf</tissue>
    </source>
</reference>
<dbReference type="InterPro" id="IPR019448">
    <property type="entry name" value="NT-C2"/>
</dbReference>
<evidence type="ECO:0000259" key="1">
    <source>
        <dbReference type="PROSITE" id="PS51840"/>
    </source>
</evidence>
<name>A0A8T0KVN2_PHAAN</name>
<dbReference type="AlphaFoldDB" id="A0A8T0KVN2"/>
<accession>A0A8T0KVN2</accession>
<sequence length="226" mass="25106">MGLVLQIKGKDPKLTLSSLHRNAIARNFTKEVQPQPDDVVFWEEEFHTLCTLSAYKDNAFHPWEIAFSLFNGLNQRSKTKVPMVGIATLNLAEFTSVVDQKDFDLNIPITVSGGVAESSPLLNSTTLVEKDSFRPATGGTAGQKRRRPVPFLFENRFTKSRETPNRASTIGAPTTISTLLYPLLPSSLSVVSLSVVSQAGKKISGLDFWMVLVMEDDFFLVKHFSR</sequence>
<feature type="domain" description="C2 NT-type" evidence="1">
    <location>
        <begin position="1"/>
        <end position="129"/>
    </location>
</feature>
<protein>
    <recommendedName>
        <fullName evidence="1">C2 NT-type domain-containing protein</fullName>
    </recommendedName>
</protein>
<evidence type="ECO:0000313" key="2">
    <source>
        <dbReference type="EMBL" id="KAG2404007.1"/>
    </source>
</evidence>
<gene>
    <name evidence="2" type="ORF">HKW66_Vig0109290</name>
</gene>
<dbReference type="PANTHER" id="PTHR31182:SF15">
    <property type="entry name" value="F26K24.5 PROTEIN"/>
    <property type="match status" value="1"/>
</dbReference>
<dbReference type="PANTHER" id="PTHR31182">
    <property type="entry name" value="C2 NT-TYPE DOMAIN-CONTAINING PROTEIN"/>
    <property type="match status" value="1"/>
</dbReference>
<comment type="caution">
    <text evidence="2">The sequence shown here is derived from an EMBL/GenBank/DDBJ whole genome shotgun (WGS) entry which is preliminary data.</text>
</comment>